<proteinExistence type="predicted"/>
<feature type="compositionally biased region" description="Acidic residues" evidence="1">
    <location>
        <begin position="48"/>
        <end position="68"/>
    </location>
</feature>
<dbReference type="OrthoDB" id="2274644at2759"/>
<evidence type="ECO:0000313" key="2">
    <source>
        <dbReference type="EMBL" id="ETB58745.1"/>
    </source>
</evidence>
<protein>
    <submittedName>
        <fullName evidence="2">Uncharacterized protein</fullName>
    </submittedName>
</protein>
<feature type="region of interest" description="Disordered" evidence="1">
    <location>
        <begin position="25"/>
        <end position="75"/>
    </location>
</feature>
<sequence>MLEEDKSKPSKCETYNFKNTQHSGDINFKYALDKNEDENGNEDKNGNENEDEDEDEDEDENEDEDDETVGSAGTEQIIKDKIKNWNFKKQKRIHKSSNFIYNDKNNYIGILINQNKYRKNIFTKYTNIETESDKENIQIQKKCQTSKNDDNYKFTNNYQDNTKDNILLVNPCNFVTRINVKTIYVSSKHIINQDLKNTIFEKTNFKENDINENLKKKQKKNNSNNIQHNEQTNDDIYSIQIIPRCEIMRYKELIKIMKNSPYYYKVAKKISNINKTPLQQPVSICNFCSTKGIFNINTNHFMFSNIYQDAKIELATIICDIITKKKKKKKKKKKPLRTVTKIKP</sequence>
<dbReference type="AlphaFoldDB" id="V7PIA4"/>
<organism evidence="2 3">
    <name type="scientific">Plasmodium yoelii 17X</name>
    <dbReference type="NCBI Taxonomy" id="1323249"/>
    <lineage>
        <taxon>Eukaryota</taxon>
        <taxon>Sar</taxon>
        <taxon>Alveolata</taxon>
        <taxon>Apicomplexa</taxon>
        <taxon>Aconoidasida</taxon>
        <taxon>Haemosporida</taxon>
        <taxon>Plasmodiidae</taxon>
        <taxon>Plasmodium</taxon>
        <taxon>Plasmodium (Vinckeia)</taxon>
    </lineage>
</organism>
<reference evidence="2 3" key="1">
    <citation type="submission" date="2013-11" db="EMBL/GenBank/DDBJ databases">
        <title>The Genome Sequence of Plasmodium yoelii 17X.</title>
        <authorList>
            <consortium name="The Broad Institute Genomics Platform"/>
            <consortium name="The Broad Institute Genome Sequencing Center for Infectious Disease"/>
            <person name="Neafsey D."/>
            <person name="Adams J."/>
            <person name="Walker B."/>
            <person name="Young S.K."/>
            <person name="Zeng Q."/>
            <person name="Gargeya S."/>
            <person name="Fitzgerald M."/>
            <person name="Haas B."/>
            <person name="Abouelleil A."/>
            <person name="Alvarado L."/>
            <person name="Chapman S.B."/>
            <person name="Gainer-Dewar J."/>
            <person name="Goldberg J."/>
            <person name="Griggs A."/>
            <person name="Gujja S."/>
            <person name="Hansen M."/>
            <person name="Howarth C."/>
            <person name="Imamovic A."/>
            <person name="Ireland A."/>
            <person name="Larimer J."/>
            <person name="McCowan C."/>
            <person name="Murphy C."/>
            <person name="Pearson M."/>
            <person name="Poon T.W."/>
            <person name="Priest M."/>
            <person name="Roberts A."/>
            <person name="Saif S."/>
            <person name="Shea T."/>
            <person name="Sykes S."/>
            <person name="Wortman J."/>
            <person name="Nusbaum C."/>
            <person name="Birren B."/>
        </authorList>
    </citation>
    <scope>NUCLEOTIDE SEQUENCE [LARGE SCALE GENOMIC DNA]</scope>
    <source>
        <strain evidence="2 3">17X</strain>
    </source>
</reference>
<dbReference type="EMBL" id="KI635769">
    <property type="protein sequence ID" value="ETB58745.1"/>
    <property type="molecule type" value="Genomic_DNA"/>
</dbReference>
<accession>V7PIA4</accession>
<keyword evidence="3" id="KW-1185">Reference proteome</keyword>
<gene>
    <name evidence="2" type="ORF">YYC_03565</name>
</gene>
<dbReference type="Proteomes" id="UP000018538">
    <property type="component" value="Unassembled WGS sequence"/>
</dbReference>
<feature type="compositionally biased region" description="Basic and acidic residues" evidence="1">
    <location>
        <begin position="1"/>
        <end position="11"/>
    </location>
</feature>
<name>V7PIA4_PLAYE</name>
<evidence type="ECO:0000256" key="1">
    <source>
        <dbReference type="SAM" id="MobiDB-lite"/>
    </source>
</evidence>
<feature type="region of interest" description="Disordered" evidence="1">
    <location>
        <begin position="1"/>
        <end position="20"/>
    </location>
</feature>
<evidence type="ECO:0000313" key="3">
    <source>
        <dbReference type="Proteomes" id="UP000018538"/>
    </source>
</evidence>